<dbReference type="PROSITE" id="PS50089">
    <property type="entry name" value="ZF_RING_2"/>
    <property type="match status" value="1"/>
</dbReference>
<name>A0A9K3KHC2_9STRA</name>
<organism evidence="8 9">
    <name type="scientific">Nitzschia inconspicua</name>
    <dbReference type="NCBI Taxonomy" id="303405"/>
    <lineage>
        <taxon>Eukaryota</taxon>
        <taxon>Sar</taxon>
        <taxon>Stramenopiles</taxon>
        <taxon>Ochrophyta</taxon>
        <taxon>Bacillariophyta</taxon>
        <taxon>Bacillariophyceae</taxon>
        <taxon>Bacillariophycidae</taxon>
        <taxon>Bacillariales</taxon>
        <taxon>Bacillariaceae</taxon>
        <taxon>Nitzschia</taxon>
    </lineage>
</organism>
<evidence type="ECO:0000256" key="4">
    <source>
        <dbReference type="PROSITE-ProRule" id="PRU00023"/>
    </source>
</evidence>
<dbReference type="AlphaFoldDB" id="A0A9K3KHC2"/>
<dbReference type="PROSITE" id="PS00518">
    <property type="entry name" value="ZF_RING_1"/>
    <property type="match status" value="1"/>
</dbReference>
<dbReference type="InterPro" id="IPR001841">
    <property type="entry name" value="Znf_RING"/>
</dbReference>
<keyword evidence="4" id="KW-0040">ANK repeat</keyword>
<feature type="repeat" description="ANK" evidence="4">
    <location>
        <begin position="181"/>
        <end position="213"/>
    </location>
</feature>
<feature type="compositionally biased region" description="Basic residues" evidence="6">
    <location>
        <begin position="1"/>
        <end position="13"/>
    </location>
</feature>
<evidence type="ECO:0000256" key="6">
    <source>
        <dbReference type="SAM" id="MobiDB-lite"/>
    </source>
</evidence>
<evidence type="ECO:0000256" key="3">
    <source>
        <dbReference type="ARBA" id="ARBA00022833"/>
    </source>
</evidence>
<dbReference type="GO" id="GO:0008270">
    <property type="term" value="F:zinc ion binding"/>
    <property type="evidence" value="ECO:0007669"/>
    <property type="project" value="UniProtKB-KW"/>
</dbReference>
<dbReference type="PANTHER" id="PTHR23327">
    <property type="entry name" value="RING FINGER PROTEIN 127"/>
    <property type="match status" value="1"/>
</dbReference>
<dbReference type="InterPro" id="IPR002110">
    <property type="entry name" value="Ankyrin_rpt"/>
</dbReference>
<dbReference type="SMART" id="SM00184">
    <property type="entry name" value="RING"/>
    <property type="match status" value="1"/>
</dbReference>
<accession>A0A9K3KHC2</accession>
<evidence type="ECO:0000313" key="9">
    <source>
        <dbReference type="Proteomes" id="UP000693970"/>
    </source>
</evidence>
<evidence type="ECO:0000259" key="7">
    <source>
        <dbReference type="PROSITE" id="PS50089"/>
    </source>
</evidence>
<feature type="region of interest" description="Disordered" evidence="6">
    <location>
        <begin position="1"/>
        <end position="20"/>
    </location>
</feature>
<dbReference type="Proteomes" id="UP000693970">
    <property type="component" value="Unassembled WGS sequence"/>
</dbReference>
<dbReference type="OrthoDB" id="48414at2759"/>
<dbReference type="EMBL" id="JAGRRH010000023">
    <property type="protein sequence ID" value="KAG7343748.1"/>
    <property type="molecule type" value="Genomic_DNA"/>
</dbReference>
<gene>
    <name evidence="8" type="ORF">IV203_021756</name>
</gene>
<keyword evidence="2 5" id="KW-0863">Zinc-finger</keyword>
<protein>
    <submittedName>
        <fullName evidence="8">Zinc finger C3HC4 type domain containing protein</fullName>
    </submittedName>
</protein>
<feature type="domain" description="RING-type" evidence="7">
    <location>
        <begin position="369"/>
        <end position="407"/>
    </location>
</feature>
<dbReference type="PROSITE" id="PS50088">
    <property type="entry name" value="ANK_REPEAT"/>
    <property type="match status" value="1"/>
</dbReference>
<evidence type="ECO:0000256" key="1">
    <source>
        <dbReference type="ARBA" id="ARBA00022723"/>
    </source>
</evidence>
<proteinExistence type="predicted"/>
<evidence type="ECO:0000256" key="2">
    <source>
        <dbReference type="ARBA" id="ARBA00022771"/>
    </source>
</evidence>
<dbReference type="InterPro" id="IPR017907">
    <property type="entry name" value="Znf_RING_CS"/>
</dbReference>
<evidence type="ECO:0000313" key="8">
    <source>
        <dbReference type="EMBL" id="KAG7343748.1"/>
    </source>
</evidence>
<keyword evidence="1" id="KW-0479">Metal-binding</keyword>
<comment type="caution">
    <text evidence="8">The sequence shown here is derived from an EMBL/GenBank/DDBJ whole genome shotgun (WGS) entry which is preliminary data.</text>
</comment>
<sequence>MGKKSKNRNKKKAVTGDGSYRRNNNLINKLDAGASVLASQNRILPWPNGNPIKPQPQLTDDTIVYLNSIVKDQILDKIFDRGSNGSFSTKNSLREYLLKLISDPSLHIISIPVVFGLALGPPHIHKKISVHETQEEPLSLLYWACQWKFLRIMGYWPAESELIDMILKAGGIEQINNPLKNGTNPLFTAVKYADLKGVNILLDAGIKVDHRDARGISALRNAVEYPQPPIVERLLEFLPATDKIPVHNQDTGDVFYATLVELMIDQLHCANTIVPWVNLGPPSPENFIATIHLLQNKGCHFSEFGLRGLKVLQTLFRNDLDYDYELNSPALFEAVGRALVGEKLPECLQPKIVSTEEELESSTESANTCPICLDHLRKEVTLYCGHTFCVDCIIQCANDSSECPLCRSMLCPDLSFHSGSTMTVSLSNILGLSHGMERFSVFKLTDEQIRMEAKIQGIDTGDVPVAQLRLMLVEDERNKYTQENIPFTVNNIEKEAAFCVDLSAPINMIRGTAPCELFLAPVLGRVCIEVLVQAVPVLAFIANQNAYTVVSKAFADQFHLKQIDMLQSKNFLSTANGKRVKNSTLTCLEPFVVNVGGIEVILRNAIVQHPSLVPMCGIHLGMDFLASAAYCPIDVKISSNEEANVFARVEKNGAWRFTGSRQESFRFYSHDGRSAHLPLLHISPFEKNVFLGISMSMDTKYDVCFWCCRLFPAGMVLCANCDNAGRKVTYCDSRCQKAAWRVHKRKIEMMPSCTKVKKFTFTDSSVIQFSKLIIPLH</sequence>
<dbReference type="Pfam" id="PF13923">
    <property type="entry name" value="zf-C3HC4_2"/>
    <property type="match status" value="1"/>
</dbReference>
<keyword evidence="9" id="KW-1185">Reference proteome</keyword>
<keyword evidence="3" id="KW-0862">Zinc</keyword>
<dbReference type="PROSITE" id="PS50297">
    <property type="entry name" value="ANK_REP_REGION"/>
    <property type="match status" value="1"/>
</dbReference>
<reference evidence="8" key="2">
    <citation type="submission" date="2021-04" db="EMBL/GenBank/DDBJ databases">
        <authorList>
            <person name="Podell S."/>
        </authorList>
    </citation>
    <scope>NUCLEOTIDE SEQUENCE</scope>
    <source>
        <strain evidence="8">Hildebrandi</strain>
    </source>
</reference>
<evidence type="ECO:0000256" key="5">
    <source>
        <dbReference type="PROSITE-ProRule" id="PRU00175"/>
    </source>
</evidence>
<reference evidence="8" key="1">
    <citation type="journal article" date="2021" name="Sci. Rep.">
        <title>Diploid genomic architecture of Nitzschia inconspicua, an elite biomass production diatom.</title>
        <authorList>
            <person name="Oliver A."/>
            <person name="Podell S."/>
            <person name="Pinowska A."/>
            <person name="Traller J.C."/>
            <person name="Smith S.R."/>
            <person name="McClure R."/>
            <person name="Beliaev A."/>
            <person name="Bohutskyi P."/>
            <person name="Hill E.A."/>
            <person name="Rabines A."/>
            <person name="Zheng H."/>
            <person name="Allen L.Z."/>
            <person name="Kuo A."/>
            <person name="Grigoriev I.V."/>
            <person name="Allen A.E."/>
            <person name="Hazlebeck D."/>
            <person name="Allen E.E."/>
        </authorList>
    </citation>
    <scope>NUCLEOTIDE SEQUENCE</scope>
    <source>
        <strain evidence="8">Hildebrandi</strain>
    </source>
</reference>